<dbReference type="InterPro" id="IPR001763">
    <property type="entry name" value="Rhodanese-like_dom"/>
</dbReference>
<gene>
    <name evidence="3" type="ORF">MNBD_GAMMA24-2410</name>
</gene>
<keyword evidence="3" id="KW-0808">Transferase</keyword>
<dbReference type="InterPro" id="IPR051126">
    <property type="entry name" value="Thiosulfate_sulfurtransferase"/>
</dbReference>
<dbReference type="SMART" id="SM00450">
    <property type="entry name" value="RHOD"/>
    <property type="match status" value="2"/>
</dbReference>
<evidence type="ECO:0000259" key="2">
    <source>
        <dbReference type="PROSITE" id="PS50206"/>
    </source>
</evidence>
<dbReference type="Gene3D" id="3.40.250.10">
    <property type="entry name" value="Rhodanese-like domain"/>
    <property type="match status" value="2"/>
</dbReference>
<proteinExistence type="predicted"/>
<dbReference type="CDD" id="cd01448">
    <property type="entry name" value="TST_Repeat_1"/>
    <property type="match status" value="1"/>
</dbReference>
<feature type="domain" description="Rhodanese" evidence="2">
    <location>
        <begin position="159"/>
        <end position="272"/>
    </location>
</feature>
<evidence type="ECO:0000256" key="1">
    <source>
        <dbReference type="ARBA" id="ARBA00022737"/>
    </source>
</evidence>
<organism evidence="3">
    <name type="scientific">hydrothermal vent metagenome</name>
    <dbReference type="NCBI Taxonomy" id="652676"/>
    <lineage>
        <taxon>unclassified sequences</taxon>
        <taxon>metagenomes</taxon>
        <taxon>ecological metagenomes</taxon>
    </lineage>
</organism>
<protein>
    <submittedName>
        <fullName evidence="3">Thiosulfate sulfurtransferase, rhodanese</fullName>
        <ecNumber evidence="3">2.8.1.1</ecNumber>
    </submittedName>
</protein>
<feature type="domain" description="Rhodanese" evidence="2">
    <location>
        <begin position="20"/>
        <end position="128"/>
    </location>
</feature>
<dbReference type="EC" id="2.8.1.1" evidence="3"/>
<sequence>MTESRLPLIIEPEQLKAALEQQDLLLVDLSQAATYVQYHLPEAVFLDYSWIVRIEHPRMGLLPQKEQLSHVLGALGMSPDTHIVTYDDEGGGRACRFLWTLDAIGHKNHSLLNGGLQTWVNTGFESSSKIRYPTSGEDYPIVFCDEPVASRQFILDHLNDNQLVLLDCRSEKEYQGTKVLAARGGHIPGAENIDWVNAMDKHRDLRLKPENELRQMLESRGISPDKTVVTYCHSHHRSAHTYIMLKSLGYENVKGYPGSWSDWGNEANTPVEK</sequence>
<dbReference type="PROSITE" id="PS50206">
    <property type="entry name" value="RHODANESE_3"/>
    <property type="match status" value="2"/>
</dbReference>
<name>A0A3B1B243_9ZZZZ</name>
<dbReference type="GO" id="GO:0004792">
    <property type="term" value="F:thiosulfate-cyanide sulfurtransferase activity"/>
    <property type="evidence" value="ECO:0007669"/>
    <property type="project" value="UniProtKB-EC"/>
</dbReference>
<evidence type="ECO:0000313" key="3">
    <source>
        <dbReference type="EMBL" id="VAX12419.1"/>
    </source>
</evidence>
<dbReference type="SUPFAM" id="SSF52821">
    <property type="entry name" value="Rhodanese/Cell cycle control phosphatase"/>
    <property type="match status" value="2"/>
</dbReference>
<dbReference type="CDD" id="cd01449">
    <property type="entry name" value="TST_Repeat_2"/>
    <property type="match status" value="1"/>
</dbReference>
<keyword evidence="1" id="KW-0677">Repeat</keyword>
<dbReference type="PANTHER" id="PTHR43855:SF1">
    <property type="entry name" value="THIOSULFATE SULFURTRANSFERASE"/>
    <property type="match status" value="1"/>
</dbReference>
<dbReference type="AlphaFoldDB" id="A0A3B1B243"/>
<accession>A0A3B1B243</accession>
<reference evidence="3" key="1">
    <citation type="submission" date="2018-06" db="EMBL/GenBank/DDBJ databases">
        <authorList>
            <person name="Zhirakovskaya E."/>
        </authorList>
    </citation>
    <scope>NUCLEOTIDE SEQUENCE</scope>
</reference>
<dbReference type="EMBL" id="UOFZ01000037">
    <property type="protein sequence ID" value="VAX12419.1"/>
    <property type="molecule type" value="Genomic_DNA"/>
</dbReference>
<dbReference type="InterPro" id="IPR036873">
    <property type="entry name" value="Rhodanese-like_dom_sf"/>
</dbReference>
<dbReference type="Pfam" id="PF00581">
    <property type="entry name" value="Rhodanese"/>
    <property type="match status" value="2"/>
</dbReference>
<dbReference type="PANTHER" id="PTHR43855">
    <property type="entry name" value="THIOSULFATE SULFURTRANSFERASE"/>
    <property type="match status" value="1"/>
</dbReference>